<evidence type="ECO:0000259" key="2">
    <source>
        <dbReference type="Pfam" id="PF14950"/>
    </source>
</evidence>
<feature type="region of interest" description="Disordered" evidence="1">
    <location>
        <begin position="1"/>
        <end position="44"/>
    </location>
</feature>
<dbReference type="PANTHER" id="PTHR34347">
    <property type="entry name" value="DNA REPAIR-SCAFFOLDING PROTEIN SPIDR"/>
    <property type="match status" value="1"/>
</dbReference>
<accession>A0ABQ9ED29</accession>
<evidence type="ECO:0000256" key="1">
    <source>
        <dbReference type="SAM" id="MobiDB-lite"/>
    </source>
</evidence>
<dbReference type="Proteomes" id="UP001217089">
    <property type="component" value="Unassembled WGS sequence"/>
</dbReference>
<evidence type="ECO:0000313" key="4">
    <source>
        <dbReference type="Proteomes" id="UP001217089"/>
    </source>
</evidence>
<reference evidence="3 4" key="1">
    <citation type="submission" date="2022-12" db="EMBL/GenBank/DDBJ databases">
        <title>Chromosome-level genome of Tegillarca granosa.</title>
        <authorList>
            <person name="Kim J."/>
        </authorList>
    </citation>
    <scope>NUCLEOTIDE SEQUENCE [LARGE SCALE GENOMIC DNA]</scope>
    <source>
        <strain evidence="3">Teg-2019</strain>
        <tissue evidence="3">Adductor muscle</tissue>
    </source>
</reference>
<dbReference type="InterPro" id="IPR053054">
    <property type="entry name" value="DNA_repair-scaffolding"/>
</dbReference>
<feature type="compositionally biased region" description="Low complexity" evidence="1">
    <location>
        <begin position="200"/>
        <end position="225"/>
    </location>
</feature>
<organism evidence="3 4">
    <name type="scientific">Tegillarca granosa</name>
    <name type="common">Malaysian cockle</name>
    <name type="synonym">Anadara granosa</name>
    <dbReference type="NCBI Taxonomy" id="220873"/>
    <lineage>
        <taxon>Eukaryota</taxon>
        <taxon>Metazoa</taxon>
        <taxon>Spiralia</taxon>
        <taxon>Lophotrochozoa</taxon>
        <taxon>Mollusca</taxon>
        <taxon>Bivalvia</taxon>
        <taxon>Autobranchia</taxon>
        <taxon>Pteriomorphia</taxon>
        <taxon>Arcoida</taxon>
        <taxon>Arcoidea</taxon>
        <taxon>Arcidae</taxon>
        <taxon>Tegillarca</taxon>
    </lineage>
</organism>
<feature type="compositionally biased region" description="Polar residues" evidence="1">
    <location>
        <begin position="67"/>
        <end position="80"/>
    </location>
</feature>
<evidence type="ECO:0000313" key="3">
    <source>
        <dbReference type="EMBL" id="KAJ8303213.1"/>
    </source>
</evidence>
<sequence>MFQKTYGYHSKKRKLSYGHTSSSLNKDHMLGSKNKLKDSKLDWQKSGEGFDGLDLTKKKHSEISLINQGIPTKKSNQQGNFGICWSSSEEEGDDDNKLNMPHKDKKKKTPRKIRSKQKSTRAKRRKFESCFTMSFEPNEEDIDISDSDSELSTSDKSVQGVSPDQKAKKLNVADSVDIPDIESEDSRSESNPQPQPSHPSSPLSSSHLSPDISGASSLSQASLGQHQPSQRSKVKASEWVKSLDLKTPTKDMQSCSPPVTDDSSKKKKKYQRGGLADQLSRLLMREKSSVRMWLHQQKTSTHIQESSKTVTVKIESFEEMYSLQLSRCTVMDDISICNVMEEMTENDENLLVMFSPSNSALSDLQEGSVVTISAPCWSLLTEDGHGTVSEILLPDNAEEKFGNVLLNGESNTYTFTGLGVYNRTTRDRDEDLFSVIDKVWSGLQDFDKPSSSKTDEIQGTSTIFIQGDEITGTSAYVCERQKCFRYEQTFQNVKYRISVFINGLR</sequence>
<feature type="compositionally biased region" description="Acidic residues" evidence="1">
    <location>
        <begin position="137"/>
        <end position="149"/>
    </location>
</feature>
<comment type="caution">
    <text evidence="3">The sequence shown here is derived from an EMBL/GenBank/DDBJ whole genome shotgun (WGS) entry which is preliminary data.</text>
</comment>
<proteinExistence type="predicted"/>
<dbReference type="Pfam" id="PF14950">
    <property type="entry name" value="DUF4502"/>
    <property type="match status" value="1"/>
</dbReference>
<feature type="compositionally biased region" description="Basic and acidic residues" evidence="1">
    <location>
        <begin position="25"/>
        <end position="44"/>
    </location>
</feature>
<dbReference type="InterPro" id="IPR028026">
    <property type="entry name" value="DUF4502"/>
</dbReference>
<feature type="region of interest" description="Disordered" evidence="1">
    <location>
        <begin position="67"/>
        <end position="274"/>
    </location>
</feature>
<keyword evidence="4" id="KW-1185">Reference proteome</keyword>
<feature type="compositionally biased region" description="Basic residues" evidence="1">
    <location>
        <begin position="103"/>
        <end position="126"/>
    </location>
</feature>
<gene>
    <name evidence="3" type="ORF">KUTeg_019609</name>
</gene>
<dbReference type="PANTHER" id="PTHR34347:SF1">
    <property type="entry name" value="DNA REPAIR-SCAFFOLDING PROTEIN"/>
    <property type="match status" value="1"/>
</dbReference>
<dbReference type="EMBL" id="JARBDR010000917">
    <property type="protein sequence ID" value="KAJ8303213.1"/>
    <property type="molecule type" value="Genomic_DNA"/>
</dbReference>
<protein>
    <recommendedName>
        <fullName evidence="2">DUF4502 domain-containing protein</fullName>
    </recommendedName>
</protein>
<feature type="domain" description="DUF4502" evidence="2">
    <location>
        <begin position="43"/>
        <end position="375"/>
    </location>
</feature>
<name>A0ABQ9ED29_TEGGR</name>
<feature type="compositionally biased region" description="Basic and acidic residues" evidence="1">
    <location>
        <begin position="235"/>
        <end position="249"/>
    </location>
</feature>